<dbReference type="PANTHER" id="PTHR43527">
    <property type="entry name" value="4-DIPHOSPHOCYTIDYL-2-C-METHYL-D-ERYTHRITOL KINASE, CHLOROPLASTIC"/>
    <property type="match status" value="1"/>
</dbReference>
<feature type="active site" evidence="9">
    <location>
        <position position="159"/>
    </location>
</feature>
<dbReference type="Pfam" id="PF00288">
    <property type="entry name" value="GHMP_kinases_N"/>
    <property type="match status" value="1"/>
</dbReference>
<comment type="pathway">
    <text evidence="9">Isoprenoid biosynthesis; isopentenyl diphosphate biosynthesis via DXP pathway; isopentenyl diphosphate from 1-deoxy-D-xylulose 5-phosphate: step 3/6.</text>
</comment>
<evidence type="ECO:0000256" key="9">
    <source>
        <dbReference type="HAMAP-Rule" id="MF_00061"/>
    </source>
</evidence>
<keyword evidence="6 9" id="KW-0418">Kinase</keyword>
<feature type="active site" evidence="9">
    <location>
        <position position="23"/>
    </location>
</feature>
<dbReference type="AlphaFoldDB" id="A0A430FNW9"/>
<dbReference type="HAMAP" id="MF_00061">
    <property type="entry name" value="IspE"/>
    <property type="match status" value="1"/>
</dbReference>
<accession>A0A430FNW9</accession>
<evidence type="ECO:0000256" key="2">
    <source>
        <dbReference type="ARBA" id="ARBA00012052"/>
    </source>
</evidence>
<feature type="domain" description="GHMP kinase N-terminal" evidence="10">
    <location>
        <begin position="89"/>
        <end position="167"/>
    </location>
</feature>
<dbReference type="InterPro" id="IPR013750">
    <property type="entry name" value="GHMP_kinase_C_dom"/>
</dbReference>
<dbReference type="GO" id="GO:0016114">
    <property type="term" value="P:terpenoid biosynthetic process"/>
    <property type="evidence" value="ECO:0007669"/>
    <property type="project" value="InterPro"/>
</dbReference>
<evidence type="ECO:0000259" key="10">
    <source>
        <dbReference type="Pfam" id="PF00288"/>
    </source>
</evidence>
<protein>
    <recommendedName>
        <fullName evidence="3 9">4-diphosphocytidyl-2-C-methyl-D-erythritol kinase</fullName>
        <shortName evidence="9">CMK</shortName>
        <ecNumber evidence="2 9">2.7.1.148</ecNumber>
    </recommendedName>
    <alternativeName>
        <fullName evidence="8 9">4-(cytidine-5'-diphospho)-2-C-methyl-D-erythritol kinase</fullName>
    </alternativeName>
</protein>
<keyword evidence="4 9" id="KW-0808">Transferase</keyword>
<reference evidence="12 13" key="1">
    <citation type="submission" date="2018-09" db="EMBL/GenBank/DDBJ databases">
        <title>Characterization of the phylogenetic diversity of five novel species belonging to the genus Bifidobacterium.</title>
        <authorList>
            <person name="Lugli G.A."/>
            <person name="Duranti S."/>
            <person name="Milani C."/>
        </authorList>
    </citation>
    <scope>NUCLEOTIDE SEQUENCE [LARGE SCALE GENOMIC DNA]</scope>
    <source>
        <strain evidence="12 13">2036B</strain>
    </source>
</reference>
<feature type="binding site" evidence="9">
    <location>
        <begin position="117"/>
        <end position="127"/>
    </location>
    <ligand>
        <name>ATP</name>
        <dbReference type="ChEBI" id="CHEBI:30616"/>
    </ligand>
</feature>
<evidence type="ECO:0000256" key="4">
    <source>
        <dbReference type="ARBA" id="ARBA00022679"/>
    </source>
</evidence>
<dbReference type="SUPFAM" id="SSF54211">
    <property type="entry name" value="Ribosomal protein S5 domain 2-like"/>
    <property type="match status" value="1"/>
</dbReference>
<gene>
    <name evidence="9" type="primary">ispE</name>
    <name evidence="12" type="ORF">D2E26_1321</name>
</gene>
<keyword evidence="7 9" id="KW-0067">ATP-binding</keyword>
<evidence type="ECO:0000259" key="11">
    <source>
        <dbReference type="Pfam" id="PF08544"/>
    </source>
</evidence>
<comment type="similarity">
    <text evidence="1 9">Belongs to the GHMP kinase family. IspE subfamily.</text>
</comment>
<keyword evidence="5 9" id="KW-0547">Nucleotide-binding</keyword>
<dbReference type="Gene3D" id="3.30.230.10">
    <property type="match status" value="1"/>
</dbReference>
<proteinExistence type="inferred from homology"/>
<keyword evidence="13" id="KW-1185">Reference proteome</keyword>
<dbReference type="InterPro" id="IPR020568">
    <property type="entry name" value="Ribosomal_Su5_D2-typ_SF"/>
</dbReference>
<dbReference type="EC" id="2.7.1.148" evidence="2 9"/>
<organism evidence="12 13">
    <name type="scientific">Bifidobacterium dolichotidis</name>
    <dbReference type="NCBI Taxonomy" id="2306976"/>
    <lineage>
        <taxon>Bacteria</taxon>
        <taxon>Bacillati</taxon>
        <taxon>Actinomycetota</taxon>
        <taxon>Actinomycetes</taxon>
        <taxon>Bifidobacteriales</taxon>
        <taxon>Bifidobacteriaceae</taxon>
        <taxon>Bifidobacterium</taxon>
    </lineage>
</organism>
<comment type="catalytic activity">
    <reaction evidence="9">
        <text>4-CDP-2-C-methyl-D-erythritol + ATP = 4-CDP-2-C-methyl-D-erythritol 2-phosphate + ADP + H(+)</text>
        <dbReference type="Rhea" id="RHEA:18437"/>
        <dbReference type="ChEBI" id="CHEBI:15378"/>
        <dbReference type="ChEBI" id="CHEBI:30616"/>
        <dbReference type="ChEBI" id="CHEBI:57823"/>
        <dbReference type="ChEBI" id="CHEBI:57919"/>
        <dbReference type="ChEBI" id="CHEBI:456216"/>
        <dbReference type="EC" id="2.7.1.148"/>
    </reaction>
</comment>
<dbReference type="UniPathway" id="UPA00056">
    <property type="reaction ID" value="UER00094"/>
</dbReference>
<feature type="domain" description="GHMP kinase C-terminal" evidence="11">
    <location>
        <begin position="241"/>
        <end position="296"/>
    </location>
</feature>
<dbReference type="InterPro" id="IPR036554">
    <property type="entry name" value="GHMP_kinase_C_sf"/>
</dbReference>
<dbReference type="InterPro" id="IPR004424">
    <property type="entry name" value="IspE"/>
</dbReference>
<evidence type="ECO:0000313" key="12">
    <source>
        <dbReference type="EMBL" id="RSX54521.1"/>
    </source>
</evidence>
<dbReference type="GO" id="GO:0019288">
    <property type="term" value="P:isopentenyl diphosphate biosynthetic process, methylerythritol 4-phosphate pathway"/>
    <property type="evidence" value="ECO:0007669"/>
    <property type="project" value="UniProtKB-UniRule"/>
</dbReference>
<evidence type="ECO:0000313" key="13">
    <source>
        <dbReference type="Proteomes" id="UP000287609"/>
    </source>
</evidence>
<evidence type="ECO:0000256" key="1">
    <source>
        <dbReference type="ARBA" id="ARBA00009684"/>
    </source>
</evidence>
<dbReference type="EMBL" id="QXGM01000003">
    <property type="protein sequence ID" value="RSX54521.1"/>
    <property type="molecule type" value="Genomic_DNA"/>
</dbReference>
<dbReference type="SUPFAM" id="SSF55060">
    <property type="entry name" value="GHMP Kinase, C-terminal domain"/>
    <property type="match status" value="1"/>
</dbReference>
<keyword evidence="9" id="KW-0414">Isoprene biosynthesis</keyword>
<evidence type="ECO:0000256" key="8">
    <source>
        <dbReference type="ARBA" id="ARBA00032554"/>
    </source>
</evidence>
<dbReference type="InterPro" id="IPR006204">
    <property type="entry name" value="GHMP_kinase_N_dom"/>
</dbReference>
<comment type="function">
    <text evidence="9">Catalyzes the phosphorylation of the position 2 hydroxy group of 4-diphosphocytidyl-2C-methyl-D-erythritol.</text>
</comment>
<dbReference type="GO" id="GO:0005524">
    <property type="term" value="F:ATP binding"/>
    <property type="evidence" value="ECO:0007669"/>
    <property type="project" value="UniProtKB-UniRule"/>
</dbReference>
<evidence type="ECO:0000256" key="5">
    <source>
        <dbReference type="ARBA" id="ARBA00022741"/>
    </source>
</evidence>
<evidence type="ECO:0000256" key="7">
    <source>
        <dbReference type="ARBA" id="ARBA00022840"/>
    </source>
</evidence>
<dbReference type="Gene3D" id="3.30.70.890">
    <property type="entry name" value="GHMP kinase, C-terminal domain"/>
    <property type="match status" value="1"/>
</dbReference>
<sequence length="322" mass="33984">MEIDMNLRDHAQGTGVSVDCPAKTNLTLFVGPTHAEWGNRHELDTVYCALGVYDTVTVAETPAGQGFSLDLTGRYLGDLASSAADMRNNHAVRALYALAEASGHAPDVSIRIEKRIPVGAGLGGGSSDAAGTLLALNELWGLHWPVERLEPIASTLGADMPFCLSGGYAHGTGYGELIEPLNEASPVVRKLTAEGYCGEVVIAAYRAELHTPEVYRTFDAQRALQNAVDASEQPERTSYNDLEAAAIALHARSGLAIEAALAAGASQSFISGSGPSVVAFVPNAQVRDAVMDSWKSQALADRIITAHSAVTPLLHRNVPIDE</sequence>
<dbReference type="Pfam" id="PF08544">
    <property type="entry name" value="GHMP_kinases_C"/>
    <property type="match status" value="1"/>
</dbReference>
<evidence type="ECO:0000256" key="6">
    <source>
        <dbReference type="ARBA" id="ARBA00022777"/>
    </source>
</evidence>
<dbReference type="InterPro" id="IPR014721">
    <property type="entry name" value="Ribsml_uS5_D2-typ_fold_subgr"/>
</dbReference>
<dbReference type="GO" id="GO:0050515">
    <property type="term" value="F:4-(cytidine 5'-diphospho)-2-C-methyl-D-erythritol kinase activity"/>
    <property type="evidence" value="ECO:0007669"/>
    <property type="project" value="UniProtKB-UniRule"/>
</dbReference>
<dbReference type="PANTHER" id="PTHR43527:SF2">
    <property type="entry name" value="4-DIPHOSPHOCYTIDYL-2-C-METHYL-D-ERYTHRITOL KINASE, CHLOROPLASTIC"/>
    <property type="match status" value="1"/>
</dbReference>
<dbReference type="PIRSF" id="PIRSF010376">
    <property type="entry name" value="IspE"/>
    <property type="match status" value="1"/>
</dbReference>
<name>A0A430FNW9_9BIFI</name>
<dbReference type="Proteomes" id="UP000287609">
    <property type="component" value="Unassembled WGS sequence"/>
</dbReference>
<evidence type="ECO:0000256" key="3">
    <source>
        <dbReference type="ARBA" id="ARBA00017473"/>
    </source>
</evidence>
<comment type="caution">
    <text evidence="12">The sequence shown here is derived from an EMBL/GenBank/DDBJ whole genome shotgun (WGS) entry which is preliminary data.</text>
</comment>